<accession>A0ABP1C1Z3</accession>
<evidence type="ECO:0000313" key="2">
    <source>
        <dbReference type="Proteomes" id="UP001497522"/>
    </source>
</evidence>
<sequence>MGFKTNNSPIDAWLSKMEVAINNIVSLAATSNLVVNQLMEHEAVAIITTKDVSTKEPKWITVIAKNMCQVVSRAMETLTDTPKQKEHKLNLRLMGFEAKEGKTKKELMQRLNTRPNEAVHQGYHCHVTTTYN</sequence>
<keyword evidence="2" id="KW-1185">Reference proteome</keyword>
<protein>
    <recommendedName>
        <fullName evidence="3">LAGLIDADG homing endonuclease</fullName>
    </recommendedName>
</protein>
<evidence type="ECO:0008006" key="3">
    <source>
        <dbReference type="Google" id="ProtNLM"/>
    </source>
</evidence>
<proteinExistence type="predicted"/>
<reference evidence="1" key="1">
    <citation type="submission" date="2024-03" db="EMBL/GenBank/DDBJ databases">
        <authorList>
            <consortium name="ELIXIR-Norway"/>
            <consortium name="Elixir Norway"/>
        </authorList>
    </citation>
    <scope>NUCLEOTIDE SEQUENCE</scope>
</reference>
<evidence type="ECO:0000313" key="1">
    <source>
        <dbReference type="EMBL" id="CAK9882225.1"/>
    </source>
</evidence>
<name>A0ABP1C1Z3_9BRYO</name>
<organism evidence="1 2">
    <name type="scientific">Sphagnum jensenii</name>
    <dbReference type="NCBI Taxonomy" id="128206"/>
    <lineage>
        <taxon>Eukaryota</taxon>
        <taxon>Viridiplantae</taxon>
        <taxon>Streptophyta</taxon>
        <taxon>Embryophyta</taxon>
        <taxon>Bryophyta</taxon>
        <taxon>Sphagnophytina</taxon>
        <taxon>Sphagnopsida</taxon>
        <taxon>Sphagnales</taxon>
        <taxon>Sphagnaceae</taxon>
        <taxon>Sphagnum</taxon>
    </lineage>
</organism>
<dbReference type="EMBL" id="OZ023710">
    <property type="protein sequence ID" value="CAK9882225.1"/>
    <property type="molecule type" value="Genomic_DNA"/>
</dbReference>
<gene>
    <name evidence="1" type="ORF">CSSPJE1EN2_LOCUS23581</name>
</gene>
<dbReference type="Proteomes" id="UP001497522">
    <property type="component" value="Chromosome 9"/>
</dbReference>